<dbReference type="InterPro" id="IPR014322">
    <property type="entry name" value="RNA_pol_sigma-B/F/G"/>
</dbReference>
<keyword evidence="3 5" id="KW-0238">DNA-binding</keyword>
<dbReference type="NCBIfam" id="TIGR02980">
    <property type="entry name" value="SigBFG"/>
    <property type="match status" value="1"/>
</dbReference>
<reference evidence="8 9" key="1">
    <citation type="submission" date="2019-06" db="EMBL/GenBank/DDBJ databases">
        <title>Cerasibacillus sp. nov., isolated from maize field.</title>
        <authorList>
            <person name="Lin S.-Y."/>
            <person name="Tsai C.-F."/>
            <person name="Young C.-C."/>
        </authorList>
    </citation>
    <scope>NUCLEOTIDE SEQUENCE [LARGE SCALE GENOMIC DNA]</scope>
    <source>
        <strain evidence="8 9">CC-CFT480</strain>
    </source>
</reference>
<dbReference type="OrthoDB" id="9809557at2"/>
<dbReference type="InterPro" id="IPR036388">
    <property type="entry name" value="WH-like_DNA-bd_sf"/>
</dbReference>
<dbReference type="InterPro" id="IPR013325">
    <property type="entry name" value="RNA_pol_sigma_r2"/>
</dbReference>
<evidence type="ECO:0000259" key="7">
    <source>
        <dbReference type="PROSITE" id="PS00716"/>
    </source>
</evidence>
<dbReference type="Proteomes" id="UP000321574">
    <property type="component" value="Unassembled WGS sequence"/>
</dbReference>
<dbReference type="NCBIfam" id="TIGR02937">
    <property type="entry name" value="sigma70-ECF"/>
    <property type="match status" value="1"/>
</dbReference>
<sequence>MTMKSQPPSNDFIYQWIEKVQTDPEDKETRKRIVLHYKRLVESLARKYSKNQMIHEDLVQVGMVGLLAAVNRFDASFGNSFESYAIPTIIGEIKRFIRDKTWSVHVPRRIKELGPRIKRAIDELTNQYQQSPTIQQIAIYLEVSEEEVLETMEMGRSYHALSVDRQRDANSDGSTVSLLDILGEGESGFEEIHLKMLIDKLLTSLTDREQKILHYTYFDSLSQNETGEILGISQMHVSRLQRRALRKMRAALQGTETRIFD</sequence>
<evidence type="ECO:0000256" key="1">
    <source>
        <dbReference type="ARBA" id="ARBA00023015"/>
    </source>
</evidence>
<dbReference type="InterPro" id="IPR014288">
    <property type="entry name" value="RNA_pol_sigma-B"/>
</dbReference>
<dbReference type="InterPro" id="IPR000943">
    <property type="entry name" value="RNA_pol_sigma70"/>
</dbReference>
<dbReference type="InterPro" id="IPR013324">
    <property type="entry name" value="RNA_pol_sigma_r3/r4-like"/>
</dbReference>
<accession>A0A5C8NKV1</accession>
<evidence type="ECO:0000256" key="3">
    <source>
        <dbReference type="ARBA" id="ARBA00023125"/>
    </source>
</evidence>
<evidence type="ECO:0000256" key="4">
    <source>
        <dbReference type="ARBA" id="ARBA00023163"/>
    </source>
</evidence>
<dbReference type="InterPro" id="IPR014284">
    <property type="entry name" value="RNA_pol_sigma-70_dom"/>
</dbReference>
<evidence type="ECO:0000256" key="2">
    <source>
        <dbReference type="ARBA" id="ARBA00023082"/>
    </source>
</evidence>
<dbReference type="PROSITE" id="PS00716">
    <property type="entry name" value="SIGMA70_2"/>
    <property type="match status" value="1"/>
</dbReference>
<keyword evidence="2 5" id="KW-0731">Sigma factor</keyword>
<evidence type="ECO:0000259" key="6">
    <source>
        <dbReference type="PROSITE" id="PS00715"/>
    </source>
</evidence>
<evidence type="ECO:0000256" key="5">
    <source>
        <dbReference type="RuleBase" id="RU362124"/>
    </source>
</evidence>
<evidence type="ECO:0000313" key="8">
    <source>
        <dbReference type="EMBL" id="TXL61677.1"/>
    </source>
</evidence>
<dbReference type="CDD" id="cd06171">
    <property type="entry name" value="Sigma70_r4"/>
    <property type="match status" value="1"/>
</dbReference>
<proteinExistence type="inferred from homology"/>
<dbReference type="AlphaFoldDB" id="A0A5C8NKV1"/>
<dbReference type="InterPro" id="IPR007630">
    <property type="entry name" value="RNA_pol_sigma70_r4"/>
</dbReference>
<dbReference type="PRINTS" id="PR00046">
    <property type="entry name" value="SIGMA70FCT"/>
</dbReference>
<dbReference type="NCBIfam" id="TIGR02941">
    <property type="entry name" value="Sigma_B"/>
    <property type="match status" value="1"/>
</dbReference>
<keyword evidence="1 5" id="KW-0805">Transcription regulation</keyword>
<evidence type="ECO:0000313" key="9">
    <source>
        <dbReference type="Proteomes" id="UP000321574"/>
    </source>
</evidence>
<dbReference type="Gene3D" id="1.20.120.1810">
    <property type="match status" value="1"/>
</dbReference>
<organism evidence="8 9">
    <name type="scientific">Cerasibacillus terrae</name>
    <dbReference type="NCBI Taxonomy" id="2498845"/>
    <lineage>
        <taxon>Bacteria</taxon>
        <taxon>Bacillati</taxon>
        <taxon>Bacillota</taxon>
        <taxon>Bacilli</taxon>
        <taxon>Bacillales</taxon>
        <taxon>Bacillaceae</taxon>
        <taxon>Cerasibacillus</taxon>
    </lineage>
</organism>
<gene>
    <name evidence="8" type="primary">sigB</name>
    <name evidence="8" type="ORF">FHP05_12395</name>
</gene>
<dbReference type="GO" id="GO:0006352">
    <property type="term" value="P:DNA-templated transcription initiation"/>
    <property type="evidence" value="ECO:0007669"/>
    <property type="project" value="InterPro"/>
</dbReference>
<dbReference type="InterPro" id="IPR007624">
    <property type="entry name" value="RNA_pol_sigma70_r3"/>
</dbReference>
<dbReference type="PROSITE" id="PS00715">
    <property type="entry name" value="SIGMA70_1"/>
    <property type="match status" value="1"/>
</dbReference>
<keyword evidence="4 5" id="KW-0804">Transcription</keyword>
<dbReference type="GO" id="GO:0016987">
    <property type="term" value="F:sigma factor activity"/>
    <property type="evidence" value="ECO:0007669"/>
    <property type="project" value="UniProtKB-KW"/>
</dbReference>
<dbReference type="PANTHER" id="PTHR30385:SF4">
    <property type="entry name" value="RNA POLYMERASE SIGMA-E FACTOR"/>
    <property type="match status" value="1"/>
</dbReference>
<dbReference type="RefSeq" id="WP_147668694.1">
    <property type="nucleotide sequence ID" value="NZ_VDUW01000010.1"/>
</dbReference>
<dbReference type="PANTHER" id="PTHR30385">
    <property type="entry name" value="SIGMA FACTOR F FLAGELLAR"/>
    <property type="match status" value="1"/>
</dbReference>
<dbReference type="Gene3D" id="1.10.10.10">
    <property type="entry name" value="Winged helix-like DNA-binding domain superfamily/Winged helix DNA-binding domain"/>
    <property type="match status" value="2"/>
</dbReference>
<comment type="caution">
    <text evidence="8">The sequence shown here is derived from an EMBL/GenBank/DDBJ whole genome shotgun (WGS) entry which is preliminary data.</text>
</comment>
<dbReference type="GO" id="GO:0003677">
    <property type="term" value="F:DNA binding"/>
    <property type="evidence" value="ECO:0007669"/>
    <property type="project" value="UniProtKB-KW"/>
</dbReference>
<dbReference type="InterPro" id="IPR007627">
    <property type="entry name" value="RNA_pol_sigma70_r2"/>
</dbReference>
<keyword evidence="9" id="KW-1185">Reference proteome</keyword>
<comment type="function">
    <text evidence="5">Sigma factors are initiation factors that promote the attachment of RNA polymerase to specific initiation sites and are then released.</text>
</comment>
<dbReference type="SUPFAM" id="SSF88946">
    <property type="entry name" value="Sigma2 domain of RNA polymerase sigma factors"/>
    <property type="match status" value="1"/>
</dbReference>
<dbReference type="SUPFAM" id="SSF88659">
    <property type="entry name" value="Sigma3 and sigma4 domains of RNA polymerase sigma factors"/>
    <property type="match status" value="2"/>
</dbReference>
<dbReference type="Pfam" id="PF04539">
    <property type="entry name" value="Sigma70_r3"/>
    <property type="match status" value="1"/>
</dbReference>
<comment type="similarity">
    <text evidence="5">Belongs to the sigma-70 factor family.</text>
</comment>
<name>A0A5C8NKV1_9BACI</name>
<dbReference type="Pfam" id="PF04542">
    <property type="entry name" value="Sigma70_r2"/>
    <property type="match status" value="1"/>
</dbReference>
<dbReference type="Pfam" id="PF04545">
    <property type="entry name" value="Sigma70_r4"/>
    <property type="match status" value="1"/>
</dbReference>
<feature type="domain" description="RNA polymerase sigma-70" evidence="7">
    <location>
        <begin position="222"/>
        <end position="248"/>
    </location>
</feature>
<feature type="domain" description="RNA polymerase sigma-70" evidence="6">
    <location>
        <begin position="57"/>
        <end position="70"/>
    </location>
</feature>
<protein>
    <recommendedName>
        <fullName evidence="5">RNA polymerase sigma factor</fullName>
    </recommendedName>
</protein>
<dbReference type="EMBL" id="VDUW01000010">
    <property type="protein sequence ID" value="TXL61677.1"/>
    <property type="molecule type" value="Genomic_DNA"/>
</dbReference>